<dbReference type="EMBL" id="JAAAMG010000040">
    <property type="protein sequence ID" value="NDW07820.1"/>
    <property type="molecule type" value="Genomic_DNA"/>
</dbReference>
<dbReference type="RefSeq" id="WP_163466276.1">
    <property type="nucleotide sequence ID" value="NZ_JAAAMG010000040.1"/>
</dbReference>
<evidence type="ECO:0000313" key="2">
    <source>
        <dbReference type="EMBL" id="NDW07820.1"/>
    </source>
</evidence>
<reference evidence="2 3" key="1">
    <citation type="submission" date="2020-01" db="EMBL/GenBank/DDBJ databases">
        <title>Jiella pacifica sp. nov.</title>
        <authorList>
            <person name="Xue Z."/>
            <person name="Zhu S."/>
            <person name="Chen J."/>
            <person name="Yang J."/>
        </authorList>
    </citation>
    <scope>NUCLEOTIDE SEQUENCE [LARGE SCALE GENOMIC DNA]</scope>
    <source>
        <strain evidence="2 3">40Bstr34</strain>
    </source>
</reference>
<keyword evidence="1" id="KW-0472">Membrane</keyword>
<keyword evidence="1" id="KW-0812">Transmembrane</keyword>
<keyword evidence="3" id="KW-1185">Reference proteome</keyword>
<protein>
    <submittedName>
        <fullName evidence="2">Uncharacterized protein</fullName>
    </submittedName>
</protein>
<dbReference type="AlphaFoldDB" id="A0A6N9T958"/>
<feature type="transmembrane region" description="Helical" evidence="1">
    <location>
        <begin position="18"/>
        <end position="37"/>
    </location>
</feature>
<organism evidence="2 3">
    <name type="scientific">Jiella pacifica</name>
    <dbReference type="NCBI Taxonomy" id="2696469"/>
    <lineage>
        <taxon>Bacteria</taxon>
        <taxon>Pseudomonadati</taxon>
        <taxon>Pseudomonadota</taxon>
        <taxon>Alphaproteobacteria</taxon>
        <taxon>Hyphomicrobiales</taxon>
        <taxon>Aurantimonadaceae</taxon>
        <taxon>Jiella</taxon>
    </lineage>
</organism>
<evidence type="ECO:0000256" key="1">
    <source>
        <dbReference type="SAM" id="Phobius"/>
    </source>
</evidence>
<feature type="transmembrane region" description="Helical" evidence="1">
    <location>
        <begin position="49"/>
        <end position="70"/>
    </location>
</feature>
<name>A0A6N9T958_9HYPH</name>
<dbReference type="Proteomes" id="UP000469011">
    <property type="component" value="Unassembled WGS sequence"/>
</dbReference>
<sequence length="242" mass="27850">MLELDPILNALYAFLQTYYGITLAASGLFGVLTVFVFGSQRIFGPSGRIFVDLAWVLSGSLTLFFVVIGIRYDSTLPRIKDFFHIMNGYRQEIGHDSRALGVRYCSDWENDKIDINQFRIHICEKLRYANQRSFYIGTISGFYGIKYNNIPLYEFDLEREMDITSANDAEIYSDYNRIIPYAASQYNGYASRIAEMETDARIAFIIAELRLIALHFSVISAVLRISRAIHELNELRRARRSA</sequence>
<accession>A0A6N9T958</accession>
<proteinExistence type="predicted"/>
<comment type="caution">
    <text evidence="2">The sequence shown here is derived from an EMBL/GenBank/DDBJ whole genome shotgun (WGS) entry which is preliminary data.</text>
</comment>
<keyword evidence="1" id="KW-1133">Transmembrane helix</keyword>
<gene>
    <name evidence="2" type="ORF">GTK09_25775</name>
</gene>
<evidence type="ECO:0000313" key="3">
    <source>
        <dbReference type="Proteomes" id="UP000469011"/>
    </source>
</evidence>